<dbReference type="Proteomes" id="UP000326344">
    <property type="component" value="Unassembled WGS sequence"/>
</dbReference>
<evidence type="ECO:0008006" key="4">
    <source>
        <dbReference type="Google" id="ProtNLM"/>
    </source>
</evidence>
<proteinExistence type="predicted"/>
<dbReference type="RefSeq" id="WP_150877205.1">
    <property type="nucleotide sequence ID" value="NZ_VTWS01000003.1"/>
</dbReference>
<dbReference type="EMBL" id="VTWS01000003">
    <property type="protein sequence ID" value="KAA9353919.1"/>
    <property type="molecule type" value="Genomic_DNA"/>
</dbReference>
<accession>A0A5N1JGI1</accession>
<dbReference type="AlphaFoldDB" id="A0A5N1JGI1"/>
<evidence type="ECO:0000256" key="1">
    <source>
        <dbReference type="SAM" id="SignalP"/>
    </source>
</evidence>
<keyword evidence="3" id="KW-1185">Reference proteome</keyword>
<keyword evidence="1" id="KW-0732">Signal</keyword>
<sequence length="214" mass="23914">MKTLYLLLLAWPVGVWAQSEPLKPIETVTYSTSIYTQYGYRTQPSSQYLYDGIEVRRATDLGQYILASGDPDAIREYRQFKSGRELGTSLMLVGGVASLVGIIVTANPKEVQSQNGVPKGLTYYNGAWYGNGLVYLGNPYANTETKKEVRKGGLVTMTTGLSLFLVGSLIRIPGFHFRRSIQYYNKALRTKDVSFRLEPHIDYTNTGMGLVARF</sequence>
<evidence type="ECO:0000313" key="2">
    <source>
        <dbReference type="EMBL" id="KAA9353919.1"/>
    </source>
</evidence>
<organism evidence="2 3">
    <name type="scientific">Larkinella humicola</name>
    <dbReference type="NCBI Taxonomy" id="2607654"/>
    <lineage>
        <taxon>Bacteria</taxon>
        <taxon>Pseudomonadati</taxon>
        <taxon>Bacteroidota</taxon>
        <taxon>Cytophagia</taxon>
        <taxon>Cytophagales</taxon>
        <taxon>Spirosomataceae</taxon>
        <taxon>Larkinella</taxon>
    </lineage>
</organism>
<feature type="chain" id="PRO_5024859740" description="Outer membrane protein beta-barrel domain-containing protein" evidence="1">
    <location>
        <begin position="18"/>
        <end position="214"/>
    </location>
</feature>
<comment type="caution">
    <text evidence="2">The sequence shown here is derived from an EMBL/GenBank/DDBJ whole genome shotgun (WGS) entry which is preliminary data.</text>
</comment>
<feature type="signal peptide" evidence="1">
    <location>
        <begin position="1"/>
        <end position="17"/>
    </location>
</feature>
<reference evidence="2 3" key="1">
    <citation type="submission" date="2019-09" db="EMBL/GenBank/DDBJ databases">
        <title>Genome Sequence of Larkinella sp MA1.</title>
        <authorList>
            <person name="Srinivasan S."/>
        </authorList>
    </citation>
    <scope>NUCLEOTIDE SEQUENCE [LARGE SCALE GENOMIC DNA]</scope>
    <source>
        <strain evidence="2 3">MA1</strain>
    </source>
</reference>
<protein>
    <recommendedName>
        <fullName evidence="4">Outer membrane protein beta-barrel domain-containing protein</fullName>
    </recommendedName>
</protein>
<gene>
    <name evidence="2" type="ORF">F0P93_14975</name>
</gene>
<evidence type="ECO:0000313" key="3">
    <source>
        <dbReference type="Proteomes" id="UP000326344"/>
    </source>
</evidence>
<name>A0A5N1JGI1_9BACT</name>